<dbReference type="AlphaFoldDB" id="A0A316E035"/>
<dbReference type="FunFam" id="3.20.20.80:FF:000004">
    <property type="entry name" value="Beta-glucosidase 6-phospho-beta-glucosidase"/>
    <property type="match status" value="1"/>
</dbReference>
<feature type="active site" description="Proton donor" evidence="9">
    <location>
        <position position="178"/>
    </location>
</feature>
<keyword evidence="7 12" id="KW-0326">Glycosidase</keyword>
<keyword evidence="4 12" id="KW-0378">Hydrolase</keyword>
<feature type="binding site" evidence="10">
    <location>
        <position position="412"/>
    </location>
    <ligand>
        <name>substrate</name>
    </ligand>
</feature>
<keyword evidence="6" id="KW-0119">Carbohydrate metabolism</keyword>
<dbReference type="Proteomes" id="UP000651837">
    <property type="component" value="Unassembled WGS sequence"/>
</dbReference>
<evidence type="ECO:0000256" key="8">
    <source>
        <dbReference type="ARBA" id="ARBA00023326"/>
    </source>
</evidence>
<feature type="binding site" evidence="10">
    <location>
        <position position="177"/>
    </location>
    <ligand>
        <name>substrate</name>
    </ligand>
</feature>
<dbReference type="PANTHER" id="PTHR10353">
    <property type="entry name" value="GLYCOSYL HYDROLASE"/>
    <property type="match status" value="1"/>
</dbReference>
<feature type="binding site" evidence="10">
    <location>
        <begin position="419"/>
        <end position="420"/>
    </location>
    <ligand>
        <name>substrate</name>
    </ligand>
</feature>
<name>A0A316E035_9FLAO</name>
<evidence type="ECO:0000256" key="10">
    <source>
        <dbReference type="PIRSR" id="PIRSR617736-2"/>
    </source>
</evidence>
<dbReference type="EMBL" id="JACWLN010000005">
    <property type="protein sequence ID" value="MBD1261575.1"/>
    <property type="molecule type" value="Genomic_DNA"/>
</dbReference>
<keyword evidence="8" id="KW-0624">Polysaccharide degradation</keyword>
<dbReference type="InterPro" id="IPR018120">
    <property type="entry name" value="Glyco_hydro_1_AS"/>
</dbReference>
<dbReference type="OrthoDB" id="9765195at2"/>
<dbReference type="Proteomes" id="UP000245667">
    <property type="component" value="Unassembled WGS sequence"/>
</dbReference>
<dbReference type="EMBL" id="QGGQ01000006">
    <property type="protein sequence ID" value="PWK22912.1"/>
    <property type="molecule type" value="Genomic_DNA"/>
</dbReference>
<dbReference type="Gene3D" id="3.20.20.80">
    <property type="entry name" value="Glycosidases"/>
    <property type="match status" value="1"/>
</dbReference>
<reference evidence="13 16" key="2">
    <citation type="submission" date="2020-07" db="EMBL/GenBank/DDBJ databases">
        <title>The draft genome sequence of Maribacter polysiphoniae KCTC 22021.</title>
        <authorList>
            <person name="Mu L."/>
        </authorList>
    </citation>
    <scope>NUCLEOTIDE SEQUENCE [LARGE SCALE GENOMIC DNA]</scope>
    <source>
        <strain evidence="13 16">KCTC 22021</strain>
    </source>
</reference>
<keyword evidence="16" id="KW-1185">Reference proteome</keyword>
<keyword evidence="5" id="KW-0136">Cellulose degradation</keyword>
<dbReference type="PROSITE" id="PS00572">
    <property type="entry name" value="GLYCOSYL_HYDROL_F1_1"/>
    <property type="match status" value="1"/>
</dbReference>
<protein>
    <recommendedName>
        <fullName evidence="3 12">Beta-glucosidase</fullName>
        <ecNumber evidence="3 12">3.2.1.21</ecNumber>
    </recommendedName>
</protein>
<feature type="active site" description="Nucleophile" evidence="9 11">
    <location>
        <position position="366"/>
    </location>
</feature>
<evidence type="ECO:0000313" key="15">
    <source>
        <dbReference type="Proteomes" id="UP000245667"/>
    </source>
</evidence>
<sequence length="456" mass="52702">MTPSNPTFSNFELKASDFGSDFIWGVSTAAYQIEGAHNSADKGESIWDRFTRNKKNIYQGQNGHITCDFYNRYKEDILLMKSMNIRHFRFSLSWSRLIPEGQGKLSIDGIDFYNRVIDICLECGITPWITLYHWDLPQALEEKGGWTNRNILNWFEAYTRQCGQLFGDRVKHWIVLNEPMVFTGAGYFLGVHAPGKKGLRNFLPAVHHATLCQALGGKVLRDTVEKALIGTTFSCSQITPYSQKEKDVKASRKADALLNRLFIEPSLGMGYPVKDLKVLRRMEKHQKPEDQKNMIFDFDFIGIQNYTREVVKHSFTVPYLRSKIVNATKRNVPTTLMDWEVYPKSIHAMISQFNSYKGIKKLIITENGAAFEDNVLNGEVDDPERLSYLQEYIKEVHRAKEEGLGIAGYFVWTFIDNFEWAEGFYPRFGLVHNNFKTQKRLIKTSGKWYSSFLKNH</sequence>
<organism evidence="14 15">
    <name type="scientific">Maribacter polysiphoniae</name>
    <dbReference type="NCBI Taxonomy" id="429344"/>
    <lineage>
        <taxon>Bacteria</taxon>
        <taxon>Pseudomonadati</taxon>
        <taxon>Bacteroidota</taxon>
        <taxon>Flavobacteriia</taxon>
        <taxon>Flavobacteriales</taxon>
        <taxon>Flavobacteriaceae</taxon>
        <taxon>Maribacter</taxon>
    </lineage>
</organism>
<evidence type="ECO:0000313" key="14">
    <source>
        <dbReference type="EMBL" id="PWK22912.1"/>
    </source>
</evidence>
<comment type="caution">
    <text evidence="14">The sequence shown here is derived from an EMBL/GenBank/DDBJ whole genome shotgun (WGS) entry which is preliminary data.</text>
</comment>
<comment type="similarity">
    <text evidence="2 12">Belongs to the glycosyl hydrolase 1 family.</text>
</comment>
<evidence type="ECO:0000256" key="1">
    <source>
        <dbReference type="ARBA" id="ARBA00000448"/>
    </source>
</evidence>
<evidence type="ECO:0000256" key="4">
    <source>
        <dbReference type="ARBA" id="ARBA00022801"/>
    </source>
</evidence>
<dbReference type="SUPFAM" id="SSF51445">
    <property type="entry name" value="(Trans)glycosidases"/>
    <property type="match status" value="1"/>
</dbReference>
<dbReference type="PROSITE" id="PS00653">
    <property type="entry name" value="GLYCOSYL_HYDROL_F1_2"/>
    <property type="match status" value="1"/>
</dbReference>
<evidence type="ECO:0000256" key="5">
    <source>
        <dbReference type="ARBA" id="ARBA00023001"/>
    </source>
</evidence>
<dbReference type="InterPro" id="IPR001360">
    <property type="entry name" value="Glyco_hydro_1"/>
</dbReference>
<evidence type="ECO:0000256" key="9">
    <source>
        <dbReference type="PIRSR" id="PIRSR617736-1"/>
    </source>
</evidence>
<feature type="binding site" evidence="10">
    <location>
        <position position="133"/>
    </location>
    <ligand>
        <name>substrate</name>
    </ligand>
</feature>
<dbReference type="Pfam" id="PF00232">
    <property type="entry name" value="Glyco_hydro_1"/>
    <property type="match status" value="1"/>
</dbReference>
<feature type="binding site" evidence="10">
    <location>
        <position position="306"/>
    </location>
    <ligand>
        <name>substrate</name>
    </ligand>
</feature>
<dbReference type="GO" id="GO:0030245">
    <property type="term" value="P:cellulose catabolic process"/>
    <property type="evidence" value="ECO:0007669"/>
    <property type="project" value="UniProtKB-KW"/>
</dbReference>
<reference evidence="14 15" key="1">
    <citation type="submission" date="2018-05" db="EMBL/GenBank/DDBJ databases">
        <title>Genomic Encyclopedia of Archaeal and Bacterial Type Strains, Phase II (KMG-II): from individual species to whole genera.</title>
        <authorList>
            <person name="Goeker M."/>
        </authorList>
    </citation>
    <scope>NUCLEOTIDE SEQUENCE [LARGE SCALE GENOMIC DNA]</scope>
    <source>
        <strain evidence="14 15">DSM 23514</strain>
    </source>
</reference>
<evidence type="ECO:0000256" key="11">
    <source>
        <dbReference type="PROSITE-ProRule" id="PRU10055"/>
    </source>
</evidence>
<evidence type="ECO:0000313" key="16">
    <source>
        <dbReference type="Proteomes" id="UP000651837"/>
    </source>
</evidence>
<evidence type="ECO:0000313" key="13">
    <source>
        <dbReference type="EMBL" id="MBD1261575.1"/>
    </source>
</evidence>
<dbReference type="InterPro" id="IPR033132">
    <property type="entry name" value="GH_1_N_CS"/>
</dbReference>
<dbReference type="PANTHER" id="PTHR10353:SF36">
    <property type="entry name" value="LP05116P"/>
    <property type="match status" value="1"/>
</dbReference>
<dbReference type="InterPro" id="IPR017853">
    <property type="entry name" value="GH"/>
</dbReference>
<evidence type="ECO:0000256" key="2">
    <source>
        <dbReference type="ARBA" id="ARBA00010838"/>
    </source>
</evidence>
<proteinExistence type="inferred from homology"/>
<dbReference type="GO" id="GO:0005829">
    <property type="term" value="C:cytosol"/>
    <property type="evidence" value="ECO:0007669"/>
    <property type="project" value="TreeGrafter"/>
</dbReference>
<dbReference type="EC" id="3.2.1.21" evidence="3 12"/>
<feature type="binding site" evidence="10">
    <location>
        <position position="32"/>
    </location>
    <ligand>
        <name>substrate</name>
    </ligand>
</feature>
<dbReference type="GO" id="GO:0008422">
    <property type="term" value="F:beta-glucosidase activity"/>
    <property type="evidence" value="ECO:0007669"/>
    <property type="project" value="UniProtKB-EC"/>
</dbReference>
<evidence type="ECO:0000256" key="7">
    <source>
        <dbReference type="ARBA" id="ARBA00023295"/>
    </source>
</evidence>
<accession>A0A316E035</accession>
<gene>
    <name evidence="13" type="ORF">HZY62_13305</name>
    <name evidence="14" type="ORF">LX92_02851</name>
</gene>
<dbReference type="PRINTS" id="PR00131">
    <property type="entry name" value="GLHYDRLASE1"/>
</dbReference>
<dbReference type="InterPro" id="IPR017736">
    <property type="entry name" value="Glyco_hydro_1_beta-glucosidase"/>
</dbReference>
<dbReference type="RefSeq" id="WP_109651790.1">
    <property type="nucleotide sequence ID" value="NZ_JACWLN010000005.1"/>
</dbReference>
<evidence type="ECO:0000256" key="6">
    <source>
        <dbReference type="ARBA" id="ARBA00023277"/>
    </source>
</evidence>
<evidence type="ECO:0000256" key="12">
    <source>
        <dbReference type="RuleBase" id="RU361175"/>
    </source>
</evidence>
<evidence type="ECO:0000256" key="3">
    <source>
        <dbReference type="ARBA" id="ARBA00012744"/>
    </source>
</evidence>
<comment type="catalytic activity">
    <reaction evidence="1 12">
        <text>Hydrolysis of terminal, non-reducing beta-D-glucosyl residues with release of beta-D-glucose.</text>
        <dbReference type="EC" id="3.2.1.21"/>
    </reaction>
</comment>
<dbReference type="NCBIfam" id="TIGR03356">
    <property type="entry name" value="BGL"/>
    <property type="match status" value="1"/>
</dbReference>